<dbReference type="HOGENOM" id="CLU_1116586_0_0_1"/>
<protein>
    <submittedName>
        <fullName evidence="2">Uncharacterized protein</fullName>
    </submittedName>
</protein>
<evidence type="ECO:0000256" key="1">
    <source>
        <dbReference type="SAM" id="MobiDB-lite"/>
    </source>
</evidence>
<feature type="compositionally biased region" description="Basic residues" evidence="1">
    <location>
        <begin position="68"/>
        <end position="83"/>
    </location>
</feature>
<keyword evidence="3" id="KW-1185">Reference proteome</keyword>
<feature type="region of interest" description="Disordered" evidence="1">
    <location>
        <begin position="53"/>
        <end position="92"/>
    </location>
</feature>
<gene>
    <name evidence="2" type="ORF">CAEBREN_12434</name>
</gene>
<proteinExistence type="predicted"/>
<evidence type="ECO:0000313" key="2">
    <source>
        <dbReference type="EMBL" id="EGT44724.1"/>
    </source>
</evidence>
<name>G0P4F7_CAEBE</name>
<reference evidence="3" key="1">
    <citation type="submission" date="2011-07" db="EMBL/GenBank/DDBJ databases">
        <authorList>
            <consortium name="Caenorhabditis brenneri Sequencing and Analysis Consortium"/>
            <person name="Wilson R.K."/>
        </authorList>
    </citation>
    <scope>NUCLEOTIDE SEQUENCE [LARGE SCALE GENOMIC DNA]</scope>
    <source>
        <strain evidence="3">PB2801</strain>
    </source>
</reference>
<dbReference type="AlphaFoldDB" id="G0P4F7"/>
<organism evidence="3">
    <name type="scientific">Caenorhabditis brenneri</name>
    <name type="common">Nematode worm</name>
    <dbReference type="NCBI Taxonomy" id="135651"/>
    <lineage>
        <taxon>Eukaryota</taxon>
        <taxon>Metazoa</taxon>
        <taxon>Ecdysozoa</taxon>
        <taxon>Nematoda</taxon>
        <taxon>Chromadorea</taxon>
        <taxon>Rhabditida</taxon>
        <taxon>Rhabditina</taxon>
        <taxon>Rhabditomorpha</taxon>
        <taxon>Rhabditoidea</taxon>
        <taxon>Rhabditidae</taxon>
        <taxon>Peloderinae</taxon>
        <taxon>Caenorhabditis</taxon>
    </lineage>
</organism>
<dbReference type="EMBL" id="GL380063">
    <property type="protein sequence ID" value="EGT44724.1"/>
    <property type="molecule type" value="Genomic_DNA"/>
</dbReference>
<evidence type="ECO:0000313" key="3">
    <source>
        <dbReference type="Proteomes" id="UP000008068"/>
    </source>
</evidence>
<accession>G0P4F7</accession>
<dbReference type="Proteomes" id="UP000008068">
    <property type="component" value="Unassembled WGS sequence"/>
</dbReference>
<dbReference type="InParanoid" id="G0P4F7"/>
<sequence length="249" mass="28611">MEEVPEDVKWIFQNPPSDMFQFLQQQFEALNDSATNALAPASAQLLDPVQNVSKEKEQLGNQVSEKRIKSRKPRKQVTSKKASKSPMGPPTMVPVAARFVGPEIEEETTVGQVLKARANEAPQSSTKFKPHKTSKRYQNVTDEVSKIEMLTQEEAMGRWKNWKLQSQGMDHLFLNKYLFNPNRGNVIVPQFVPKATSIQSLYENIKSLTKGKTWGELTTIQKEYWTKRNQMIQEWQKEQEDLGLIKVFI</sequence>